<dbReference type="Gene3D" id="3.10.110.10">
    <property type="entry name" value="Ubiquitin Conjugating Enzyme"/>
    <property type="match status" value="1"/>
</dbReference>
<organism evidence="3 4">
    <name type="scientific">Cryptococcus depauperatus CBS 7841</name>
    <dbReference type="NCBI Taxonomy" id="1295531"/>
    <lineage>
        <taxon>Eukaryota</taxon>
        <taxon>Fungi</taxon>
        <taxon>Dikarya</taxon>
        <taxon>Basidiomycota</taxon>
        <taxon>Agaricomycotina</taxon>
        <taxon>Tremellomycetes</taxon>
        <taxon>Tremellales</taxon>
        <taxon>Cryptococcaceae</taxon>
        <taxon>Cryptococcus</taxon>
    </lineage>
</organism>
<dbReference type="KEGG" id="cdep:91087772"/>
<dbReference type="InterPro" id="IPR050113">
    <property type="entry name" value="Ub_conjugating_enzyme"/>
</dbReference>
<reference evidence="3" key="3">
    <citation type="submission" date="2024-01" db="EMBL/GenBank/DDBJ databases">
        <authorList>
            <person name="Coelho M.A."/>
            <person name="David-Palma M."/>
            <person name="Shea T."/>
            <person name="Sun S."/>
            <person name="Cuomo C.A."/>
            <person name="Heitman J."/>
        </authorList>
    </citation>
    <scope>NUCLEOTIDE SEQUENCE</scope>
    <source>
        <strain evidence="3">CBS 7841</strain>
    </source>
</reference>
<keyword evidence="1" id="KW-0833">Ubl conjugation pathway</keyword>
<evidence type="ECO:0000256" key="2">
    <source>
        <dbReference type="SAM" id="MobiDB-lite"/>
    </source>
</evidence>
<dbReference type="RefSeq" id="XP_066069055.1">
    <property type="nucleotide sequence ID" value="XM_066212958.1"/>
</dbReference>
<dbReference type="InterPro" id="IPR000608">
    <property type="entry name" value="UBC"/>
</dbReference>
<accession>A0A1E3II18</accession>
<dbReference type="PROSITE" id="PS50127">
    <property type="entry name" value="UBC_2"/>
    <property type="match status" value="1"/>
</dbReference>
<keyword evidence="4" id="KW-1185">Reference proteome</keyword>
<reference evidence="3" key="1">
    <citation type="submission" date="2016-06" db="EMBL/GenBank/DDBJ databases">
        <authorList>
            <person name="Cuomo C."/>
            <person name="Litvintseva A."/>
            <person name="Heitman J."/>
            <person name="Chen Y."/>
            <person name="Sun S."/>
            <person name="Springer D."/>
            <person name="Dromer F."/>
            <person name="Young S."/>
            <person name="Zeng Q."/>
            <person name="Chapman S."/>
            <person name="Gujja S."/>
            <person name="Saif S."/>
            <person name="Birren B."/>
        </authorList>
    </citation>
    <scope>NUCLEOTIDE SEQUENCE</scope>
    <source>
        <strain evidence="3">CBS 7841</strain>
    </source>
</reference>
<dbReference type="SUPFAM" id="SSF54495">
    <property type="entry name" value="UBC-like"/>
    <property type="match status" value="1"/>
</dbReference>
<feature type="region of interest" description="Disordered" evidence="2">
    <location>
        <begin position="177"/>
        <end position="217"/>
    </location>
</feature>
<dbReference type="OrthoDB" id="5596422at2759"/>
<dbReference type="GeneID" id="91087772"/>
<dbReference type="Pfam" id="PF00179">
    <property type="entry name" value="UQ_con"/>
    <property type="match status" value="1"/>
</dbReference>
<evidence type="ECO:0000256" key="1">
    <source>
        <dbReference type="ARBA" id="ARBA00022786"/>
    </source>
</evidence>
<feature type="compositionally biased region" description="Polar residues" evidence="2">
    <location>
        <begin position="194"/>
        <end position="212"/>
    </location>
</feature>
<proteinExistence type="predicted"/>
<dbReference type="AlphaFoldDB" id="A0A1E3II18"/>
<dbReference type="InterPro" id="IPR016135">
    <property type="entry name" value="UBQ-conjugating_enzyme/RWD"/>
</dbReference>
<dbReference type="PANTHER" id="PTHR24067">
    <property type="entry name" value="UBIQUITIN-CONJUGATING ENZYME E2"/>
    <property type="match status" value="1"/>
</dbReference>
<evidence type="ECO:0000313" key="4">
    <source>
        <dbReference type="Proteomes" id="UP000094043"/>
    </source>
</evidence>
<sequence>MFSSPRFFVSKKVELQSPPEISPLLAAELGLEYASTRAKNNCPKGIYLVPSEETLLKWHGVFFVHRGPYKGSVLRFTLVFPQDYPQSAPTVRFSSDVFHPMIDSKTKIWYPRGRLTQWRPRADHIPQLLYSLKASFKTKLLEGISEEEAVNKHMWSLYHHNHQTFLSMTTQRSMHSASQTTLYPEAYPLPPSPTRATGSPQKKRQTSANSLASDDGLGSIKDMIQFTEITKGQKERLWEALKESLKDE</sequence>
<evidence type="ECO:0000313" key="3">
    <source>
        <dbReference type="EMBL" id="WVN88355.1"/>
    </source>
</evidence>
<dbReference type="EMBL" id="CP143787">
    <property type="protein sequence ID" value="WVN88355.1"/>
    <property type="molecule type" value="Genomic_DNA"/>
</dbReference>
<reference evidence="3" key="2">
    <citation type="journal article" date="2022" name="Elife">
        <title>Obligate sexual reproduction of a homothallic fungus closely related to the Cryptococcus pathogenic species complex.</title>
        <authorList>
            <person name="Passer A.R."/>
            <person name="Clancey S.A."/>
            <person name="Shea T."/>
            <person name="David-Palma M."/>
            <person name="Averette A.F."/>
            <person name="Boekhout T."/>
            <person name="Porcel B.M."/>
            <person name="Nowrousian M."/>
            <person name="Cuomo C.A."/>
            <person name="Sun S."/>
            <person name="Heitman J."/>
            <person name="Coelho M.A."/>
        </authorList>
    </citation>
    <scope>NUCLEOTIDE SEQUENCE</scope>
    <source>
        <strain evidence="3">CBS 7841</strain>
    </source>
</reference>
<dbReference type="SMART" id="SM00212">
    <property type="entry name" value="UBCc"/>
    <property type="match status" value="1"/>
</dbReference>
<dbReference type="Proteomes" id="UP000094043">
    <property type="component" value="Chromosome 4"/>
</dbReference>
<name>A0A1E3II18_9TREE</name>
<protein>
    <submittedName>
        <fullName evidence="3">Uncharacterized protein</fullName>
    </submittedName>
</protein>
<dbReference type="VEuPathDB" id="FungiDB:L203_02842"/>
<dbReference type="CDD" id="cd23814">
    <property type="entry name" value="UEV_AKTIP"/>
    <property type="match status" value="1"/>
</dbReference>
<gene>
    <name evidence="3" type="ORF">L203_103561</name>
</gene>